<proteinExistence type="predicted"/>
<dbReference type="PANTHER" id="PTHR43384:SF6">
    <property type="entry name" value="SEPTUM SITE-DETERMINING PROTEIN MIND HOMOLOG, CHLOROPLASTIC"/>
    <property type="match status" value="1"/>
</dbReference>
<evidence type="ECO:0000256" key="2">
    <source>
        <dbReference type="ARBA" id="ARBA00022840"/>
    </source>
</evidence>
<dbReference type="InterPro" id="IPR002586">
    <property type="entry name" value="CobQ/CobB/MinD/ParA_Nub-bd_dom"/>
</dbReference>
<dbReference type="EMBL" id="OX336137">
    <property type="protein sequence ID" value="CAI2718576.1"/>
    <property type="molecule type" value="Genomic_DNA"/>
</dbReference>
<evidence type="ECO:0000313" key="5">
    <source>
        <dbReference type="Proteomes" id="UP001157733"/>
    </source>
</evidence>
<keyword evidence="5" id="KW-1185">Reference proteome</keyword>
<dbReference type="SUPFAM" id="SSF52540">
    <property type="entry name" value="P-loop containing nucleoside triphosphate hydrolases"/>
    <property type="match status" value="1"/>
</dbReference>
<keyword evidence="2" id="KW-0067">ATP-binding</keyword>
<evidence type="ECO:0000259" key="3">
    <source>
        <dbReference type="Pfam" id="PF01656"/>
    </source>
</evidence>
<protein>
    <submittedName>
        <fullName evidence="4">CbiA domain-containing protein</fullName>
    </submittedName>
</protein>
<organism evidence="4 5">
    <name type="scientific">Nitrospina watsonii</name>
    <dbReference type="NCBI Taxonomy" id="1323948"/>
    <lineage>
        <taxon>Bacteria</taxon>
        <taxon>Pseudomonadati</taxon>
        <taxon>Nitrospinota/Tectimicrobiota group</taxon>
        <taxon>Nitrospinota</taxon>
        <taxon>Nitrospinia</taxon>
        <taxon>Nitrospinales</taxon>
        <taxon>Nitrospinaceae</taxon>
        <taxon>Nitrospina</taxon>
    </lineage>
</organism>
<evidence type="ECO:0000313" key="4">
    <source>
        <dbReference type="EMBL" id="CAI2718576.1"/>
    </source>
</evidence>
<accession>A0ABM9HER7</accession>
<name>A0ABM9HER7_9BACT</name>
<sequence length="329" mass="36236">MSTKHSSQLIAVGGGKGGVGKSVIATNMAVAMALTGQKVVLVDGDFGASNLHALVGISNPKFGFRDFFVHEGIEDDPSDLLHDTGLANLKFLSASGSLPGSADINQKQQNRVMNILRNLKADVVFIDLGPGTGFHTVDFLNLAERQVVVSTPEMTSITNSFNYVKSALFRRISQVFKANSDLQHILDFSKNPEMSEDCYEIDQLRSKIQEADAESLNAVNDIIRTFQPGLVLNRVRGKRDILMGDTLLKLIKKYLDVDAQYLGYIVDSDEVRDSIDDMVPFLIKDPSSKPSDNVRQILSQLTNTDLHMVKKNGSMFVSLEIKLKSGWEQ</sequence>
<reference evidence="4 5" key="1">
    <citation type="submission" date="2022-09" db="EMBL/GenBank/DDBJ databases">
        <authorList>
            <person name="Kop L."/>
        </authorList>
    </citation>
    <scope>NUCLEOTIDE SEQUENCE [LARGE SCALE GENOMIC DNA]</scope>
    <source>
        <strain evidence="4 5">347</strain>
    </source>
</reference>
<evidence type="ECO:0000256" key="1">
    <source>
        <dbReference type="ARBA" id="ARBA00022741"/>
    </source>
</evidence>
<dbReference type="InterPro" id="IPR027417">
    <property type="entry name" value="P-loop_NTPase"/>
</dbReference>
<feature type="domain" description="CobQ/CobB/MinD/ParA nucleotide binding" evidence="3">
    <location>
        <begin position="10"/>
        <end position="278"/>
    </location>
</feature>
<dbReference type="Proteomes" id="UP001157733">
    <property type="component" value="Chromosome"/>
</dbReference>
<dbReference type="InterPro" id="IPR050625">
    <property type="entry name" value="ParA/MinD_ATPase"/>
</dbReference>
<dbReference type="Pfam" id="PF01656">
    <property type="entry name" value="CbiA"/>
    <property type="match status" value="1"/>
</dbReference>
<dbReference type="Gene3D" id="3.40.50.300">
    <property type="entry name" value="P-loop containing nucleotide triphosphate hydrolases"/>
    <property type="match status" value="1"/>
</dbReference>
<dbReference type="PANTHER" id="PTHR43384">
    <property type="entry name" value="SEPTUM SITE-DETERMINING PROTEIN MIND HOMOLOG, CHLOROPLASTIC-RELATED"/>
    <property type="match status" value="1"/>
</dbReference>
<keyword evidence="1" id="KW-0547">Nucleotide-binding</keyword>
<gene>
    <name evidence="4" type="ORF">NSPWAT_1717</name>
</gene>